<evidence type="ECO:0000256" key="2">
    <source>
        <dbReference type="ARBA" id="ARBA00023316"/>
    </source>
</evidence>
<dbReference type="InterPro" id="IPR002508">
    <property type="entry name" value="MurNAc-LAA_cat"/>
</dbReference>
<dbReference type="GO" id="GO:0030288">
    <property type="term" value="C:outer membrane-bounded periplasmic space"/>
    <property type="evidence" value="ECO:0007669"/>
    <property type="project" value="TreeGrafter"/>
</dbReference>
<feature type="domain" description="SH3b" evidence="5">
    <location>
        <begin position="182"/>
        <end position="256"/>
    </location>
</feature>
<feature type="compositionally biased region" description="Acidic residues" evidence="3">
    <location>
        <begin position="148"/>
        <end position="178"/>
    </location>
</feature>
<keyword evidence="7" id="KW-1185">Reference proteome</keyword>
<feature type="region of interest" description="Disordered" evidence="3">
    <location>
        <begin position="147"/>
        <end position="183"/>
    </location>
</feature>
<dbReference type="Pfam" id="PF08239">
    <property type="entry name" value="SH3_3"/>
    <property type="match status" value="2"/>
</dbReference>
<evidence type="ECO:0000313" key="6">
    <source>
        <dbReference type="EMBL" id="OWZ84881.1"/>
    </source>
</evidence>
<dbReference type="GO" id="GO:0071555">
    <property type="term" value="P:cell wall organization"/>
    <property type="evidence" value="ECO:0007669"/>
    <property type="project" value="UniProtKB-KW"/>
</dbReference>
<evidence type="ECO:0000256" key="1">
    <source>
        <dbReference type="ARBA" id="ARBA00022801"/>
    </source>
</evidence>
<feature type="chain" id="PRO_5038882708" description="SH3b domain-containing protein" evidence="4">
    <location>
        <begin position="28"/>
        <end position="642"/>
    </location>
</feature>
<keyword evidence="4" id="KW-0732">Signal</keyword>
<dbReference type="Pfam" id="PF07833">
    <property type="entry name" value="Cu_amine_oxidN1"/>
    <property type="match status" value="1"/>
</dbReference>
<evidence type="ECO:0000256" key="3">
    <source>
        <dbReference type="SAM" id="MobiDB-lite"/>
    </source>
</evidence>
<keyword evidence="1" id="KW-0378">Hydrolase</keyword>
<dbReference type="InterPro" id="IPR036582">
    <property type="entry name" value="Mao_N_sf"/>
</dbReference>
<dbReference type="InterPro" id="IPR050695">
    <property type="entry name" value="N-acetylmuramoyl_amidase_3"/>
</dbReference>
<dbReference type="Gene3D" id="3.40.630.40">
    <property type="entry name" value="Zn-dependent exopeptidases"/>
    <property type="match status" value="1"/>
</dbReference>
<dbReference type="EMBL" id="NIQC01000001">
    <property type="protein sequence ID" value="OWZ84881.1"/>
    <property type="molecule type" value="Genomic_DNA"/>
</dbReference>
<keyword evidence="2" id="KW-0961">Cell wall biogenesis/degradation</keyword>
<accession>A0A226C141</accession>
<dbReference type="CDD" id="cd02696">
    <property type="entry name" value="MurNAc-LAA"/>
    <property type="match status" value="1"/>
</dbReference>
<dbReference type="InterPro" id="IPR021731">
    <property type="entry name" value="AMIN_dom"/>
</dbReference>
<dbReference type="Pfam" id="PF11741">
    <property type="entry name" value="AMIN"/>
    <property type="match status" value="1"/>
</dbReference>
<dbReference type="GO" id="GO:0009253">
    <property type="term" value="P:peptidoglycan catabolic process"/>
    <property type="evidence" value="ECO:0007669"/>
    <property type="project" value="InterPro"/>
</dbReference>
<dbReference type="AlphaFoldDB" id="A0A226C141"/>
<gene>
    <name evidence="6" type="ORF">CDO51_00290</name>
</gene>
<dbReference type="Gene3D" id="2.30.30.40">
    <property type="entry name" value="SH3 Domains"/>
    <property type="match status" value="2"/>
</dbReference>
<dbReference type="Proteomes" id="UP000214588">
    <property type="component" value="Unassembled WGS sequence"/>
</dbReference>
<name>A0A226C141_9FIRM</name>
<dbReference type="Gene3D" id="3.30.457.10">
    <property type="entry name" value="Copper amine oxidase-like, N-terminal domain"/>
    <property type="match status" value="1"/>
</dbReference>
<evidence type="ECO:0000259" key="5">
    <source>
        <dbReference type="PROSITE" id="PS51781"/>
    </source>
</evidence>
<dbReference type="Gene3D" id="2.60.40.3500">
    <property type="match status" value="1"/>
</dbReference>
<dbReference type="SMART" id="SM00646">
    <property type="entry name" value="Ami_3"/>
    <property type="match status" value="1"/>
</dbReference>
<dbReference type="PANTHER" id="PTHR30404:SF0">
    <property type="entry name" value="N-ACETYLMURAMOYL-L-ALANINE AMIDASE AMIC"/>
    <property type="match status" value="1"/>
</dbReference>
<organism evidence="6 7">
    <name type="scientific">Natranaerobius trueperi</name>
    <dbReference type="NCBI Taxonomy" id="759412"/>
    <lineage>
        <taxon>Bacteria</taxon>
        <taxon>Bacillati</taxon>
        <taxon>Bacillota</taxon>
        <taxon>Clostridia</taxon>
        <taxon>Natranaerobiales</taxon>
        <taxon>Natranaerobiaceae</taxon>
        <taxon>Natranaerobius</taxon>
    </lineage>
</organism>
<dbReference type="PROSITE" id="PS51781">
    <property type="entry name" value="SH3B"/>
    <property type="match status" value="2"/>
</dbReference>
<comment type="caution">
    <text evidence="6">The sequence shown here is derived from an EMBL/GenBank/DDBJ whole genome shotgun (WGS) entry which is preliminary data.</text>
</comment>
<dbReference type="SMART" id="SM00287">
    <property type="entry name" value="SH3b"/>
    <property type="match status" value="2"/>
</dbReference>
<evidence type="ECO:0000256" key="4">
    <source>
        <dbReference type="SAM" id="SignalP"/>
    </source>
</evidence>
<dbReference type="InterPro" id="IPR003646">
    <property type="entry name" value="SH3-like_bac-type"/>
</dbReference>
<reference evidence="6 7" key="1">
    <citation type="submission" date="2017-06" db="EMBL/GenBank/DDBJ databases">
        <title>Draft Genome Sequence of Natranaerobius trueperi halophilic, alkalithermophilic bacteria from soda lakes.</title>
        <authorList>
            <person name="Zhao B."/>
        </authorList>
    </citation>
    <scope>NUCLEOTIDE SEQUENCE [LARGE SCALE GENOMIC DNA]</scope>
    <source>
        <strain evidence="6 7">DSM 18760</strain>
    </source>
</reference>
<dbReference type="SUPFAM" id="SSF55383">
    <property type="entry name" value="Copper amine oxidase, domain N"/>
    <property type="match status" value="1"/>
</dbReference>
<evidence type="ECO:0000313" key="7">
    <source>
        <dbReference type="Proteomes" id="UP000214588"/>
    </source>
</evidence>
<dbReference type="InterPro" id="IPR012854">
    <property type="entry name" value="Cu_amine_oxidase-like_N"/>
</dbReference>
<dbReference type="PANTHER" id="PTHR30404">
    <property type="entry name" value="N-ACETYLMURAMOYL-L-ALANINE AMIDASE"/>
    <property type="match status" value="1"/>
</dbReference>
<feature type="domain" description="SH3b" evidence="5">
    <location>
        <begin position="276"/>
        <end position="349"/>
    </location>
</feature>
<protein>
    <recommendedName>
        <fullName evidence="5">SH3b domain-containing protein</fullName>
    </recommendedName>
</protein>
<proteinExistence type="predicted"/>
<sequence length="642" mass="73131">MEQVYNLKRVTLLIIVLLVSFSATLLAQDDIEVKVDGEVVSFLDQEPYIDDNGRTQIPVRFVSEELGAYVEWNSDDQIVELDNGSDEIVLEIGKDNFTLNGKEKSMDTAPILTDKARVMVPLRFVSEGLGAYVDWKSEKYLVDITTLDNEDNSDNETDNEDNSDNETDNEDNSNEDEDKPNKDKLVEITHDNLNVRSGPSTDYDQVHQVHSGERYEFVKEFFNEDEVEYTDWVKINLESQDEDKGWVSKDFVEIHKLDDSSDEQDDPEEIPNEFVGPMGNITIAYDNLNVRKGPSLDYDTLTQVHKDEQYPLLTRSTKSNHPEYNEWYKIKIDEDTKGWVAADYTADVSYDDEYELQAINYVHWEQNDNNTTIGLGPIERTDVKSYTLDDPDRLVIDLDGISLNTDENNWNIGSKTIAQVRAREDDDTLRIVIDLNEKEHYSLSWQDSQLMVSVYAFSPLKDKKVVLDAGHGGSNTGAIGPTGLKEKEVALDVTLMTKELLTELGADVFLTRDRDITMTLDERVELTNNSDGDIFISVHANGHPNNNIHGTETFYSSERSSRDIELARDLQTGMLNTLNRLDRGVKDSRFRVLRKATIPAALVELAFLTNAEEEQLLRQDSFREDAAEGIVEGILNYFKNNY</sequence>
<feature type="signal peptide" evidence="4">
    <location>
        <begin position="1"/>
        <end position="27"/>
    </location>
</feature>
<dbReference type="GO" id="GO:0008745">
    <property type="term" value="F:N-acetylmuramoyl-L-alanine amidase activity"/>
    <property type="evidence" value="ECO:0007669"/>
    <property type="project" value="InterPro"/>
</dbReference>
<dbReference type="SUPFAM" id="SSF53187">
    <property type="entry name" value="Zn-dependent exopeptidases"/>
    <property type="match status" value="1"/>
</dbReference>
<dbReference type="Pfam" id="PF01520">
    <property type="entry name" value="Amidase_3"/>
    <property type="match status" value="1"/>
</dbReference>